<feature type="domain" description="Flavodoxin" evidence="2">
    <location>
        <begin position="5"/>
        <end position="94"/>
    </location>
</feature>
<feature type="domain" description="Pyridoxamine 5'-phosphate oxidase N-terminal" evidence="1">
    <location>
        <begin position="172"/>
        <end position="293"/>
    </location>
</feature>
<dbReference type="RefSeq" id="WP_004029958.1">
    <property type="nucleotide sequence ID" value="NZ_AMPO01000002.1"/>
</dbReference>
<dbReference type="AlphaFoldDB" id="K2R5Q4"/>
<reference evidence="3 4" key="1">
    <citation type="journal article" date="2012" name="J. Bacteriol.">
        <title>Draft genome sequence of Methanobacterium formicicum DSM 3637, an archaebacterium isolated from the methane producer amoeba Pelomyxa palustris.</title>
        <authorList>
            <person name="Gutierrez G."/>
        </authorList>
    </citation>
    <scope>NUCLEOTIDE SEQUENCE [LARGE SCALE GENOMIC DNA]</scope>
    <source>
        <strain evidence="4">DSM 3637 / PP1</strain>
    </source>
</reference>
<organism evidence="3 4">
    <name type="scientific">Methanobacterium formicicum (strain DSM 3637 / PP1)</name>
    <dbReference type="NCBI Taxonomy" id="1204725"/>
    <lineage>
        <taxon>Archaea</taxon>
        <taxon>Methanobacteriati</taxon>
        <taxon>Methanobacteriota</taxon>
        <taxon>Methanomada group</taxon>
        <taxon>Methanobacteria</taxon>
        <taxon>Methanobacteriales</taxon>
        <taxon>Methanobacteriaceae</taxon>
        <taxon>Methanobacterium</taxon>
    </lineage>
</organism>
<protein>
    <submittedName>
        <fullName evidence="3">Pyridoxamine 5'-phosphate oxidase-like FMN-binding protein</fullName>
    </submittedName>
</protein>
<dbReference type="GO" id="GO:0010181">
    <property type="term" value="F:FMN binding"/>
    <property type="evidence" value="ECO:0007669"/>
    <property type="project" value="TreeGrafter"/>
</dbReference>
<dbReference type="EMBL" id="AMPO01000002">
    <property type="protein sequence ID" value="EKF86567.1"/>
    <property type="molecule type" value="Genomic_DNA"/>
</dbReference>
<dbReference type="PATRIC" id="fig|1204725.3.peg.757"/>
<dbReference type="InterPro" id="IPR011576">
    <property type="entry name" value="Pyridox_Oxase_N"/>
</dbReference>
<dbReference type="InterPro" id="IPR026816">
    <property type="entry name" value="Flavodoxin_dom"/>
</dbReference>
<sequence>MQRTLLIYESKYGATEKIVKYLTPILGPANYCTTDQFTDSYKDFDFFVIGSGVYSGKLDPEIYDFVDNNRDWLKDKPVALFSVSLSLKDGDENLKNLSKIIGSTVNLKSLGVTLTLSDLSDEDSYALDIFSQKVGFPLKDMDNFNLEEVTNYALELKEIKESLISPAPQTRKFIEEFLTSHNTCTLSTGYQNRVRSTPIEYNYFNGYIYLLSEGGEKFANLPLNNQVSVAVYEDYTGFFNLAGMQITGTSEIISEGSPEYEDVLRMKGLKIDFIKRNPVKMNMIKITIGKVEFLYSEFKKLGYEAKQIQNFK</sequence>
<dbReference type="Proteomes" id="UP000007360">
    <property type="component" value="Unassembled WGS sequence"/>
</dbReference>
<evidence type="ECO:0000259" key="1">
    <source>
        <dbReference type="Pfam" id="PF01243"/>
    </source>
</evidence>
<dbReference type="SUPFAM" id="SSF50475">
    <property type="entry name" value="FMN-binding split barrel"/>
    <property type="match status" value="1"/>
</dbReference>
<gene>
    <name evidence="3" type="ORF">A994_03753</name>
</gene>
<accession>K2R5Q4</accession>
<dbReference type="InterPro" id="IPR012349">
    <property type="entry name" value="Split_barrel_FMN-bd"/>
</dbReference>
<dbReference type="Gene3D" id="2.30.110.10">
    <property type="entry name" value="Electron Transport, Fmn-binding Protein, Chain A"/>
    <property type="match status" value="1"/>
</dbReference>
<dbReference type="InterPro" id="IPR052200">
    <property type="entry name" value="Protoporphyrinogen_IX_DH"/>
</dbReference>
<dbReference type="GO" id="GO:0006783">
    <property type="term" value="P:heme biosynthetic process"/>
    <property type="evidence" value="ECO:0007669"/>
    <property type="project" value="TreeGrafter"/>
</dbReference>
<dbReference type="Pfam" id="PF12724">
    <property type="entry name" value="Flavodoxin_5"/>
    <property type="match status" value="1"/>
</dbReference>
<dbReference type="InterPro" id="IPR029039">
    <property type="entry name" value="Flavoprotein-like_sf"/>
</dbReference>
<dbReference type="PANTHER" id="PTHR38030:SF2">
    <property type="entry name" value="PROTOPORPHYRINOGEN IX DEHYDROGENASE [QUINONE]"/>
    <property type="match status" value="1"/>
</dbReference>
<dbReference type="PANTHER" id="PTHR38030">
    <property type="entry name" value="PROTOPORPHYRINOGEN IX DEHYDROGENASE [MENAQUINONE]"/>
    <property type="match status" value="1"/>
</dbReference>
<proteinExistence type="predicted"/>
<evidence type="ECO:0000313" key="4">
    <source>
        <dbReference type="Proteomes" id="UP000007360"/>
    </source>
</evidence>
<dbReference type="Gene3D" id="3.40.50.360">
    <property type="match status" value="1"/>
</dbReference>
<keyword evidence="4" id="KW-1185">Reference proteome</keyword>
<comment type="caution">
    <text evidence="3">The sequence shown here is derived from an EMBL/GenBank/DDBJ whole genome shotgun (WGS) entry which is preliminary data.</text>
</comment>
<evidence type="ECO:0000313" key="3">
    <source>
        <dbReference type="EMBL" id="EKF86567.1"/>
    </source>
</evidence>
<dbReference type="OrthoDB" id="103611at2157"/>
<dbReference type="SUPFAM" id="SSF52218">
    <property type="entry name" value="Flavoproteins"/>
    <property type="match status" value="1"/>
</dbReference>
<dbReference type="GO" id="GO:0070819">
    <property type="term" value="F:menaquinone-dependent protoporphyrinogen oxidase activity"/>
    <property type="evidence" value="ECO:0007669"/>
    <property type="project" value="TreeGrafter"/>
</dbReference>
<dbReference type="Pfam" id="PF01243">
    <property type="entry name" value="PNPOx_N"/>
    <property type="match status" value="1"/>
</dbReference>
<name>K2R5Q4_METFP</name>
<evidence type="ECO:0000259" key="2">
    <source>
        <dbReference type="Pfam" id="PF12724"/>
    </source>
</evidence>